<dbReference type="AlphaFoldDB" id="A0A395H7Q1"/>
<evidence type="ECO:0000313" key="2">
    <source>
        <dbReference type="EMBL" id="RAL03656.1"/>
    </source>
</evidence>
<organism evidence="2 3">
    <name type="scientific">Aspergillus ibericus CBS 121593</name>
    <dbReference type="NCBI Taxonomy" id="1448316"/>
    <lineage>
        <taxon>Eukaryota</taxon>
        <taxon>Fungi</taxon>
        <taxon>Dikarya</taxon>
        <taxon>Ascomycota</taxon>
        <taxon>Pezizomycotina</taxon>
        <taxon>Eurotiomycetes</taxon>
        <taxon>Eurotiomycetidae</taxon>
        <taxon>Eurotiales</taxon>
        <taxon>Aspergillaceae</taxon>
        <taxon>Aspergillus</taxon>
        <taxon>Aspergillus subgen. Circumdati</taxon>
    </lineage>
</organism>
<dbReference type="RefSeq" id="XP_025577983.1">
    <property type="nucleotide sequence ID" value="XM_025724235.1"/>
</dbReference>
<name>A0A395H7Q1_9EURO</name>
<dbReference type="VEuPathDB" id="FungiDB:BO80DRAFT_500428"/>
<evidence type="ECO:0000313" key="3">
    <source>
        <dbReference type="Proteomes" id="UP000249402"/>
    </source>
</evidence>
<proteinExistence type="predicted"/>
<accession>A0A395H7Q1</accession>
<protein>
    <submittedName>
        <fullName evidence="2">Uncharacterized protein</fullName>
    </submittedName>
</protein>
<gene>
    <name evidence="2" type="ORF">BO80DRAFT_500428</name>
</gene>
<feature type="region of interest" description="Disordered" evidence="1">
    <location>
        <begin position="203"/>
        <end position="242"/>
    </location>
</feature>
<keyword evidence="3" id="KW-1185">Reference proteome</keyword>
<reference evidence="2 3" key="1">
    <citation type="submission" date="2018-02" db="EMBL/GenBank/DDBJ databases">
        <title>The genomes of Aspergillus section Nigri reveals drivers in fungal speciation.</title>
        <authorList>
            <consortium name="DOE Joint Genome Institute"/>
            <person name="Vesth T.C."/>
            <person name="Nybo J."/>
            <person name="Theobald S."/>
            <person name="Brandl J."/>
            <person name="Frisvad J.C."/>
            <person name="Nielsen K.F."/>
            <person name="Lyhne E.K."/>
            <person name="Kogle M.E."/>
            <person name="Kuo A."/>
            <person name="Riley R."/>
            <person name="Clum A."/>
            <person name="Nolan M."/>
            <person name="Lipzen A."/>
            <person name="Salamov A."/>
            <person name="Henrissat B."/>
            <person name="Wiebenga A."/>
            <person name="De vries R.P."/>
            <person name="Grigoriev I.V."/>
            <person name="Mortensen U.H."/>
            <person name="Andersen M.R."/>
            <person name="Baker S.E."/>
        </authorList>
    </citation>
    <scope>NUCLEOTIDE SEQUENCE [LARGE SCALE GENOMIC DNA]</scope>
    <source>
        <strain evidence="2 3">CBS 121593</strain>
    </source>
</reference>
<dbReference type="GeneID" id="37229100"/>
<sequence length="270" mass="30439">MFFVTMQASFPIRKSQSGTHLPCRCLYARLRKALPLLLRSLVFFSVSPRFSSSPPPLLINCSPSIHRSFYHRFSYCLYFKLITICYLGLLVGTTDALPSMGPSELLWRHLCEGIVPTTSFLSISRIVDRPSWLKTAVHTQASSHKGNALCFSTYTPLSFHFTFHNSLSTCCLAPRAGLASDRACWLKTIVRAAGCIYHNNHHHTTTNNKQPHNKTTTQQNNHTTKQPHNNNNNHTTTIYDNSRKGVHGSRIVAGPVSDRVCWLKTLVTLR</sequence>
<dbReference type="Proteomes" id="UP000249402">
    <property type="component" value="Unassembled WGS sequence"/>
</dbReference>
<evidence type="ECO:0000256" key="1">
    <source>
        <dbReference type="SAM" id="MobiDB-lite"/>
    </source>
</evidence>
<feature type="compositionally biased region" description="Low complexity" evidence="1">
    <location>
        <begin position="205"/>
        <end position="237"/>
    </location>
</feature>
<dbReference type="EMBL" id="KZ824427">
    <property type="protein sequence ID" value="RAL03656.1"/>
    <property type="molecule type" value="Genomic_DNA"/>
</dbReference>